<feature type="domain" description="CHK kinase-like" evidence="2">
    <location>
        <begin position="138"/>
        <end position="346"/>
    </location>
</feature>
<feature type="non-terminal residue" evidence="3">
    <location>
        <position position="1"/>
    </location>
</feature>
<evidence type="ECO:0000259" key="2">
    <source>
        <dbReference type="SMART" id="SM00587"/>
    </source>
</evidence>
<evidence type="ECO:0000313" key="4">
    <source>
        <dbReference type="Proteomes" id="UP000078540"/>
    </source>
</evidence>
<dbReference type="Proteomes" id="UP000078540">
    <property type="component" value="Unassembled WGS sequence"/>
</dbReference>
<sequence>SARSVRMMDNSSDSSNRLMLDDIRELIAEDEPNIEIDSLEEEPGSGRGDNYTSMLYRIRAKGRKLLKNEEYINYECAIIYKILPESKKHREAFKSELLFRNEVVFYKHVWPALNRLQSNGRRVFSGVPKIYAARADLIAMEDLRQRGFKMADRRKGLKVENLEHVLKALAGFHALSLTLKESRPEEFANLTNSEHDQAIKETLFRRDNEDWYRQYYRVAVNNAITMVSEALPSHMDYRRQEVMTKLQAFLNEDVFFRTMSELVSTQGPLSVFCHGDCWTNNFLFQDEPSSDTEAVYLVDFQLTRVGSLALDLANLLYCCTSGVVRRAYMTQLLQHYHSHLMSFLRILNPEQPPKDPSIMWELLKEEMRRCGRFGLGLALDILPISTCASDEAPNLYETSSTETSEEKHNTAGTPPPGGAECARLMTDLVLDLIDNEAL</sequence>
<dbReference type="Pfam" id="PF02958">
    <property type="entry name" value="EcKL"/>
    <property type="match status" value="1"/>
</dbReference>
<dbReference type="Gene3D" id="3.90.1200.10">
    <property type="match status" value="1"/>
</dbReference>
<dbReference type="InterPro" id="IPR015897">
    <property type="entry name" value="CHK_kinase-like"/>
</dbReference>
<reference evidence="3 4" key="1">
    <citation type="submission" date="2015-09" db="EMBL/GenBank/DDBJ databases">
        <title>Atta colombica WGS genome.</title>
        <authorList>
            <person name="Nygaard S."/>
            <person name="Hu H."/>
            <person name="Boomsma J."/>
            <person name="Zhang G."/>
        </authorList>
    </citation>
    <scope>NUCLEOTIDE SEQUENCE [LARGE SCALE GENOMIC DNA]</scope>
    <source>
        <strain evidence="3">Treedump-2</strain>
        <tissue evidence="3">Whole body</tissue>
    </source>
</reference>
<dbReference type="InterPro" id="IPR011009">
    <property type="entry name" value="Kinase-like_dom_sf"/>
</dbReference>
<gene>
    <name evidence="3" type="ORF">ALC53_08033</name>
</gene>
<dbReference type="PANTHER" id="PTHR11012:SF30">
    <property type="entry name" value="PROTEIN KINASE-LIKE DOMAIN-CONTAINING"/>
    <property type="match status" value="1"/>
</dbReference>
<dbReference type="SMART" id="SM00587">
    <property type="entry name" value="CHK"/>
    <property type="match status" value="1"/>
</dbReference>
<dbReference type="SUPFAM" id="SSF56112">
    <property type="entry name" value="Protein kinase-like (PK-like)"/>
    <property type="match status" value="1"/>
</dbReference>
<dbReference type="PANTHER" id="PTHR11012">
    <property type="entry name" value="PROTEIN KINASE-LIKE DOMAIN-CONTAINING"/>
    <property type="match status" value="1"/>
</dbReference>
<organism evidence="3 4">
    <name type="scientific">Atta colombica</name>
    <dbReference type="NCBI Taxonomy" id="520822"/>
    <lineage>
        <taxon>Eukaryota</taxon>
        <taxon>Metazoa</taxon>
        <taxon>Ecdysozoa</taxon>
        <taxon>Arthropoda</taxon>
        <taxon>Hexapoda</taxon>
        <taxon>Insecta</taxon>
        <taxon>Pterygota</taxon>
        <taxon>Neoptera</taxon>
        <taxon>Endopterygota</taxon>
        <taxon>Hymenoptera</taxon>
        <taxon>Apocrita</taxon>
        <taxon>Aculeata</taxon>
        <taxon>Formicoidea</taxon>
        <taxon>Formicidae</taxon>
        <taxon>Myrmicinae</taxon>
        <taxon>Atta</taxon>
    </lineage>
</organism>
<keyword evidence="4" id="KW-1185">Reference proteome</keyword>
<dbReference type="AlphaFoldDB" id="A0A195BAS2"/>
<name>A0A195BAS2_9HYME</name>
<evidence type="ECO:0000256" key="1">
    <source>
        <dbReference type="SAM" id="MobiDB-lite"/>
    </source>
</evidence>
<dbReference type="EMBL" id="KQ976532">
    <property type="protein sequence ID" value="KYM81646.1"/>
    <property type="molecule type" value="Genomic_DNA"/>
</dbReference>
<evidence type="ECO:0000313" key="3">
    <source>
        <dbReference type="EMBL" id="KYM81646.1"/>
    </source>
</evidence>
<protein>
    <recommendedName>
        <fullName evidence="2">CHK kinase-like domain-containing protein</fullName>
    </recommendedName>
</protein>
<accession>A0A195BAS2</accession>
<dbReference type="InterPro" id="IPR004119">
    <property type="entry name" value="EcKL"/>
</dbReference>
<proteinExistence type="predicted"/>
<feature type="region of interest" description="Disordered" evidence="1">
    <location>
        <begin position="395"/>
        <end position="418"/>
    </location>
</feature>